<accession>A0A7G7BUQ8</accession>
<protein>
    <submittedName>
        <fullName evidence="1">Uncharacterized protein</fullName>
    </submittedName>
</protein>
<dbReference type="KEGG" id="sfiy:F0344_04875"/>
<evidence type="ECO:0000313" key="1">
    <source>
        <dbReference type="EMBL" id="QNE79073.1"/>
    </source>
</evidence>
<gene>
    <name evidence="1" type="ORF">F0344_04875</name>
</gene>
<organism evidence="1 2">
    <name type="scientific">Streptomyces finlayi</name>
    <dbReference type="NCBI Taxonomy" id="67296"/>
    <lineage>
        <taxon>Bacteria</taxon>
        <taxon>Bacillati</taxon>
        <taxon>Actinomycetota</taxon>
        <taxon>Actinomycetes</taxon>
        <taxon>Kitasatosporales</taxon>
        <taxon>Streptomycetaceae</taxon>
        <taxon>Streptomyces</taxon>
    </lineage>
</organism>
<dbReference type="EMBL" id="CP045702">
    <property type="protein sequence ID" value="QNE79073.1"/>
    <property type="molecule type" value="Genomic_DNA"/>
</dbReference>
<sequence>MTPNPFLPLSPAAVDVLDDMIDAWRDKDRHGELVSEQGYGPKRLAAFNELSALIGDAWQARVNYRDVEESDDA</sequence>
<keyword evidence="2" id="KW-1185">Reference proteome</keyword>
<evidence type="ECO:0000313" key="2">
    <source>
        <dbReference type="Proteomes" id="UP000515307"/>
    </source>
</evidence>
<reference evidence="2" key="1">
    <citation type="submission" date="2019-10" db="EMBL/GenBank/DDBJ databases">
        <title>Antimicrobial potential of Antarctic Bacteria.</title>
        <authorList>
            <person name="Benaud N."/>
            <person name="Edwards R.J."/>
            <person name="Ferrari B.C."/>
        </authorList>
    </citation>
    <scope>NUCLEOTIDE SEQUENCE [LARGE SCALE GENOMIC DNA]</scope>
    <source>
        <strain evidence="2">NBSH44</strain>
    </source>
</reference>
<dbReference type="Proteomes" id="UP000515307">
    <property type="component" value="Chromosome"/>
</dbReference>
<name>A0A7G7BUQ8_9ACTN</name>
<proteinExistence type="predicted"/>
<dbReference type="AlphaFoldDB" id="A0A7G7BUQ8"/>